<evidence type="ECO:0000313" key="4">
    <source>
        <dbReference type="EMBL" id="CCI81420.1"/>
    </source>
</evidence>
<dbReference type="GeneID" id="82846691"/>
<dbReference type="InterPro" id="IPR009061">
    <property type="entry name" value="DNA-bd_dom_put_sf"/>
</dbReference>
<feature type="coiled-coil region" evidence="1">
    <location>
        <begin position="111"/>
        <end position="145"/>
    </location>
</feature>
<dbReference type="Pfam" id="PF13411">
    <property type="entry name" value="MerR_1"/>
    <property type="match status" value="1"/>
</dbReference>
<dbReference type="InterPro" id="IPR000551">
    <property type="entry name" value="MerR-type_HTH_dom"/>
</dbReference>
<comment type="caution">
    <text evidence="4">The sequence shown here is derived from an EMBL/GenBank/DDBJ whole genome shotgun (WGS) entry which is preliminary data.</text>
</comment>
<dbReference type="STRING" id="1423758.FC41_GL000474"/>
<reference evidence="4 5" key="1">
    <citation type="submission" date="2012-06" db="EMBL/GenBank/DDBJ databases">
        <title>Draft Genome Sequence of Lactobacillus hominis Strain CRBIP 24.179T, isolated from human intestine.</title>
        <authorList>
            <person name="Cousin S."/>
            <person name="Ma L."/>
            <person name="Bizet C."/>
            <person name="Loux V."/>
            <person name="Bouchier C."/>
            <person name="Clermont D."/>
            <person name="Creno S."/>
        </authorList>
    </citation>
    <scope>NUCLEOTIDE SEQUENCE [LARGE SCALE GENOMIC DNA]</scope>
    <source>
        <strain evidence="5">CRBIP 24.179T</strain>
    </source>
</reference>
<proteinExistence type="predicted"/>
<keyword evidence="1" id="KW-0175">Coiled coil</keyword>
<dbReference type="eggNOG" id="ENOG5033CQY">
    <property type="taxonomic scope" value="Bacteria"/>
</dbReference>
<dbReference type="EMBL" id="CAKE01000002">
    <property type="protein sequence ID" value="CCI81420.1"/>
    <property type="molecule type" value="Genomic_DNA"/>
</dbReference>
<dbReference type="GO" id="GO:0003677">
    <property type="term" value="F:DNA binding"/>
    <property type="evidence" value="ECO:0007669"/>
    <property type="project" value="InterPro"/>
</dbReference>
<protein>
    <recommendedName>
        <fullName evidence="3">HTH merR-type domain-containing protein</fullName>
    </recommendedName>
</protein>
<evidence type="ECO:0000313" key="5">
    <source>
        <dbReference type="Proteomes" id="UP000009320"/>
    </source>
</evidence>
<dbReference type="PATRIC" id="fig|1423758.3.peg.480"/>
<evidence type="ECO:0000256" key="2">
    <source>
        <dbReference type="SAM" id="MobiDB-lite"/>
    </source>
</evidence>
<feature type="compositionally biased region" description="Basic and acidic residues" evidence="2">
    <location>
        <begin position="190"/>
        <end position="215"/>
    </location>
</feature>
<dbReference type="GO" id="GO:0006355">
    <property type="term" value="P:regulation of DNA-templated transcription"/>
    <property type="evidence" value="ECO:0007669"/>
    <property type="project" value="InterPro"/>
</dbReference>
<dbReference type="AlphaFoldDB" id="I7KGP9"/>
<dbReference type="Gene3D" id="1.10.1660.10">
    <property type="match status" value="1"/>
</dbReference>
<evidence type="ECO:0000259" key="3">
    <source>
        <dbReference type="Pfam" id="PF13411"/>
    </source>
</evidence>
<accession>I7KGP9</accession>
<dbReference type="Proteomes" id="UP000009320">
    <property type="component" value="Unassembled WGS sequence"/>
</dbReference>
<dbReference type="OrthoDB" id="2157217at2"/>
<feature type="domain" description="HTH merR-type" evidence="3">
    <location>
        <begin position="11"/>
        <end position="80"/>
    </location>
</feature>
<organism evidence="4 5">
    <name type="scientific">Lactobacillus hominis DSM 23910 = CRBIP 24.179</name>
    <dbReference type="NCBI Taxonomy" id="1423758"/>
    <lineage>
        <taxon>Bacteria</taxon>
        <taxon>Bacillati</taxon>
        <taxon>Bacillota</taxon>
        <taxon>Bacilli</taxon>
        <taxon>Lactobacillales</taxon>
        <taxon>Lactobacillaceae</taxon>
        <taxon>Lactobacillus</taxon>
    </lineage>
</organism>
<dbReference type="SUPFAM" id="SSF46955">
    <property type="entry name" value="Putative DNA-binding domain"/>
    <property type="match status" value="1"/>
</dbReference>
<dbReference type="RefSeq" id="WP_008470168.1">
    <property type="nucleotide sequence ID" value="NZ_AYZP01000010.1"/>
</dbReference>
<gene>
    <name evidence="4" type="ORF">BN55_07625</name>
</gene>
<keyword evidence="5" id="KW-1185">Reference proteome</keyword>
<evidence type="ECO:0000256" key="1">
    <source>
        <dbReference type="SAM" id="Coils"/>
    </source>
</evidence>
<sequence>MVERDFEELVSSTQAAKKLDISAATLRKYSVIVEKVTANPKYYQRNKQKARLYSEKDISDLENFRNLFKKEELTLDQAAQRIFAISNVQEKTDGKQIDAAVVNPDQVVKLLNLLQQTIAHQNEAIAQLQEQVARVEAQNKELIDNAHRLKAPEDKKVDPKIESMSDISEIVAESSLTEEQKKQKLAQQVESDKKKSSHQVHEEILNKARENQEKKARQNIHRTLADMQIPTKKKHWWNRFIK</sequence>
<name>I7KGP9_9LACO</name>
<feature type="region of interest" description="Disordered" evidence="2">
    <location>
        <begin position="178"/>
        <end position="215"/>
    </location>
</feature>